<keyword evidence="2" id="KW-1185">Reference proteome</keyword>
<accession>A0A1H6BPN5</accession>
<protein>
    <submittedName>
        <fullName evidence="1">Uncharacterized protein</fullName>
    </submittedName>
</protein>
<gene>
    <name evidence="1" type="ORF">SAMN05444920_103547</name>
</gene>
<dbReference type="Proteomes" id="UP000236732">
    <property type="component" value="Unassembled WGS sequence"/>
</dbReference>
<evidence type="ECO:0000313" key="2">
    <source>
        <dbReference type="Proteomes" id="UP000236732"/>
    </source>
</evidence>
<dbReference type="EMBL" id="FNVT01000003">
    <property type="protein sequence ID" value="SEG62644.1"/>
    <property type="molecule type" value="Genomic_DNA"/>
</dbReference>
<reference evidence="1 2" key="1">
    <citation type="submission" date="2016-10" db="EMBL/GenBank/DDBJ databases">
        <authorList>
            <person name="de Groot N.N."/>
        </authorList>
    </citation>
    <scope>NUCLEOTIDE SEQUENCE [LARGE SCALE GENOMIC DNA]</scope>
    <source>
        <strain evidence="1 2">CGMCC 4.7037</strain>
    </source>
</reference>
<sequence length="87" mass="9050">MSGIGALGGALADQSGLLQKIEKLVRPPVLQQAVTEVTEHAVVEAGIVQFEAERVREVDATAHGLGGIAIGKVQHELQHAHRGQLGG</sequence>
<organism evidence="1 2">
    <name type="scientific">Nonomuraea solani</name>
    <dbReference type="NCBI Taxonomy" id="1144553"/>
    <lineage>
        <taxon>Bacteria</taxon>
        <taxon>Bacillati</taxon>
        <taxon>Actinomycetota</taxon>
        <taxon>Actinomycetes</taxon>
        <taxon>Streptosporangiales</taxon>
        <taxon>Streptosporangiaceae</taxon>
        <taxon>Nonomuraea</taxon>
    </lineage>
</organism>
<proteinExistence type="predicted"/>
<dbReference type="AlphaFoldDB" id="A0A1H6BPN5"/>
<evidence type="ECO:0000313" key="1">
    <source>
        <dbReference type="EMBL" id="SEG62644.1"/>
    </source>
</evidence>
<name>A0A1H6BPN5_9ACTN</name>